<sequence length="331" mass="33913">MTDPTHPAAPGAAPDLPAARTALEQAGAEKAGPERAAPTPAEPAGATPSHSPRSALAVFSALGFLLAFLALFFIWQRLDTLEQPPGADPARVDGLEAQLRTLQQRLVQLEQRPAPVPAPAPDLRPLESRIAALEQRPAAAPAPNPSELTAPLTGRLEALERRLAQEETQARELDARATRLGRLQAAAVALDSGQKLGEIAGAPAALARFANVAPPTQAALVLAFPEAARAAIAASRPAADGTSLGQRVWQRVGALITVREGEKVILGAPATAVLATTKERLDAGDLAGAVAALDGLDLAAAAAMADWRAQAQALLDARAALGALLAGLARG</sequence>
<reference evidence="3" key="1">
    <citation type="submission" date="2022-09" db="EMBL/GenBank/DDBJ databases">
        <title>Rhodovastum sp. nov. RN2-1 isolated from soil in Seongnam, South Korea.</title>
        <authorList>
            <person name="Le N.T."/>
        </authorList>
    </citation>
    <scope>NUCLEOTIDE SEQUENCE</scope>
    <source>
        <strain evidence="3">RN2-1</strain>
    </source>
</reference>
<keyword evidence="4" id="KW-1185">Reference proteome</keyword>
<keyword evidence="2" id="KW-0472">Membrane</keyword>
<keyword evidence="2" id="KW-1133">Transmembrane helix</keyword>
<name>A0AA42CDA3_9PROT</name>
<dbReference type="EMBL" id="JAPDNT010000004">
    <property type="protein sequence ID" value="MCW3474603.1"/>
    <property type="molecule type" value="Genomic_DNA"/>
</dbReference>
<evidence type="ECO:0000256" key="2">
    <source>
        <dbReference type="SAM" id="Phobius"/>
    </source>
</evidence>
<dbReference type="Proteomes" id="UP001165679">
    <property type="component" value="Unassembled WGS sequence"/>
</dbReference>
<protein>
    <recommendedName>
        <fullName evidence="5">Inner membrane protein</fullName>
    </recommendedName>
</protein>
<gene>
    <name evidence="3" type="ORF">OL599_08390</name>
</gene>
<evidence type="ECO:0008006" key="5">
    <source>
        <dbReference type="Google" id="ProtNLM"/>
    </source>
</evidence>
<feature type="transmembrane region" description="Helical" evidence="2">
    <location>
        <begin position="55"/>
        <end position="75"/>
    </location>
</feature>
<feature type="compositionally biased region" description="Low complexity" evidence="1">
    <location>
        <begin position="34"/>
        <end position="48"/>
    </location>
</feature>
<evidence type="ECO:0000313" key="3">
    <source>
        <dbReference type="EMBL" id="MCW3474603.1"/>
    </source>
</evidence>
<comment type="caution">
    <text evidence="3">The sequence shown here is derived from an EMBL/GenBank/DDBJ whole genome shotgun (WGS) entry which is preliminary data.</text>
</comment>
<reference evidence="3" key="2">
    <citation type="submission" date="2022-10" db="EMBL/GenBank/DDBJ databases">
        <authorList>
            <person name="Trinh H.N."/>
        </authorList>
    </citation>
    <scope>NUCLEOTIDE SEQUENCE</scope>
    <source>
        <strain evidence="3">RN2-1</strain>
    </source>
</reference>
<evidence type="ECO:0000313" key="4">
    <source>
        <dbReference type="Proteomes" id="UP001165679"/>
    </source>
</evidence>
<proteinExistence type="predicted"/>
<feature type="region of interest" description="Disordered" evidence="1">
    <location>
        <begin position="1"/>
        <end position="52"/>
    </location>
</feature>
<dbReference type="RefSeq" id="WP_264713244.1">
    <property type="nucleotide sequence ID" value="NZ_JAPDNT010000004.1"/>
</dbReference>
<dbReference type="AlphaFoldDB" id="A0AA42CDA3"/>
<keyword evidence="2" id="KW-0812">Transmembrane</keyword>
<feature type="compositionally biased region" description="Low complexity" evidence="1">
    <location>
        <begin position="8"/>
        <end position="19"/>
    </location>
</feature>
<evidence type="ECO:0000256" key="1">
    <source>
        <dbReference type="SAM" id="MobiDB-lite"/>
    </source>
</evidence>
<organism evidence="3 4">
    <name type="scientific">Limobrevibacterium gyesilva</name>
    <dbReference type="NCBI Taxonomy" id="2991712"/>
    <lineage>
        <taxon>Bacteria</taxon>
        <taxon>Pseudomonadati</taxon>
        <taxon>Pseudomonadota</taxon>
        <taxon>Alphaproteobacteria</taxon>
        <taxon>Acetobacterales</taxon>
        <taxon>Acetobacteraceae</taxon>
        <taxon>Limobrevibacterium</taxon>
    </lineage>
</organism>
<accession>A0AA42CDA3</accession>